<protein>
    <recommendedName>
        <fullName evidence="2">KAP NTPase domain-containing protein</fullName>
    </recommendedName>
</protein>
<dbReference type="InterPro" id="IPR027417">
    <property type="entry name" value="P-loop_NTPase"/>
</dbReference>
<feature type="domain" description="KAP NTPase" evidence="2">
    <location>
        <begin position="157"/>
        <end position="447"/>
    </location>
</feature>
<feature type="transmembrane region" description="Helical" evidence="1">
    <location>
        <begin position="79"/>
        <end position="100"/>
    </location>
</feature>
<evidence type="ECO:0000256" key="1">
    <source>
        <dbReference type="SAM" id="Phobius"/>
    </source>
</evidence>
<dbReference type="SUPFAM" id="SSF52540">
    <property type="entry name" value="P-loop containing nucleoside triphosphate hydrolases"/>
    <property type="match status" value="1"/>
</dbReference>
<feature type="transmembrane region" description="Helical" evidence="1">
    <location>
        <begin position="50"/>
        <end position="67"/>
    </location>
</feature>
<keyword evidence="1" id="KW-1133">Transmembrane helix</keyword>
<evidence type="ECO:0000313" key="4">
    <source>
        <dbReference type="Proteomes" id="UP000266067"/>
    </source>
</evidence>
<sequence>MINKFLDDNYRNILISICIISAYLLFIDFFEHKIASILNSVNFESNSFKVSYLLFTIIISVQYANRIQKKYIPNPNFSLAFSIILICFSISRFTSSYLIFTPLDSALKYFDVSYYFFLLHLVLIYRSNEIKFKKENEGDRQFFIEDKPHDGEIDNELVLNKLIEVVETLNTENSFSIGLNAPWGYGKSTFLRRFYQDYQKKNNQAIIFWYSIWKNKGSSAIIDNFFQLLANQLKPYSGEISGEIDNYVNEVLHIMPGDISNILETGKNLIVGKKSIEDYYEQINNTIKNIDRQIIVLLDDLDRLESDEILDSFKLIRSLSDFKNVIFIAGYNRSYITKTCGSHKKDYINKIFQVEINLLPFNEKTIRSVILSEIRTSYPITTESNQNQPIFQGFYKLFDKPRNYIPNLDDIFNETGITSNQLIDLNWFIFLPTYRDIKRFINEFKFNYQFVNEEDIVAKEYILLKLLFFKYRELQTIIFNNLEEILTVGKIDEVGKKVQTKSMGYGNIYVFDQVSYEKLTSKLSIMNYSQPDKILISSVFYSLFGEKNFDFYLTNQNSISRIYHTNTYVRNDIAGAKYKLSDFTKAYETMQVLNLIEEIENYTPQTKSMIFYELKQFLLKQELKSKQKFLYFIKVINSFLRQSQTLITEDQTIINVIHEGLSNFYKGDKTNLKMDLIKQIKILKIGYVDRLLSDINLNEKRKARSDLYDSGSYIDYTNVVFDDDDIKSMLIEKLKYCIENSFRVNLIIDSYLLYTSVIACEHKIVKSVIGNSLLKNDIEKRTYLYFQAGFFDFVESSDGTAPKEYREYQPKPFLPQIFAKKDQINETIKQPKNKNVYDNTIINGYIAYIEFINKTEELNIYTGEFTQERFNRIKKLLKVFRDNDFKPLNHSQFTDIWPLN</sequence>
<comment type="caution">
    <text evidence="3">The sequence shown here is derived from an EMBL/GenBank/DDBJ whole genome shotgun (WGS) entry which is preliminary data.</text>
</comment>
<keyword evidence="4" id="KW-1185">Reference proteome</keyword>
<dbReference type="EMBL" id="QXFH01000077">
    <property type="protein sequence ID" value="RIV30789.1"/>
    <property type="molecule type" value="Genomic_DNA"/>
</dbReference>
<dbReference type="RefSeq" id="WP_119609649.1">
    <property type="nucleotide sequence ID" value="NZ_QXFH01000077.1"/>
</dbReference>
<dbReference type="Proteomes" id="UP000266067">
    <property type="component" value="Unassembled WGS sequence"/>
</dbReference>
<keyword evidence="1" id="KW-0472">Membrane</keyword>
<dbReference type="Gene3D" id="3.40.50.300">
    <property type="entry name" value="P-loop containing nucleotide triphosphate hydrolases"/>
    <property type="match status" value="1"/>
</dbReference>
<dbReference type="Pfam" id="PF07693">
    <property type="entry name" value="KAP_NTPase"/>
    <property type="match status" value="1"/>
</dbReference>
<organism evidence="3 4">
    <name type="scientific">Flagellimonas lutimaris</name>
    <dbReference type="NCBI Taxonomy" id="475082"/>
    <lineage>
        <taxon>Bacteria</taxon>
        <taxon>Pseudomonadati</taxon>
        <taxon>Bacteroidota</taxon>
        <taxon>Flavobacteriia</taxon>
        <taxon>Flavobacteriales</taxon>
        <taxon>Flavobacteriaceae</taxon>
        <taxon>Flagellimonas</taxon>
    </lineage>
</organism>
<accession>A0A3A1N6B8</accession>
<dbReference type="OrthoDB" id="88903at2"/>
<name>A0A3A1N6B8_9FLAO</name>
<proteinExistence type="predicted"/>
<gene>
    <name evidence="3" type="ORF">D2V08_17130</name>
</gene>
<reference evidence="3 4" key="1">
    <citation type="submission" date="2018-08" db="EMBL/GenBank/DDBJ databases">
        <title>Proposal of Muricauda 72 sp.nov. and Muricauda NH166 sp.nov., isolated from seawater.</title>
        <authorList>
            <person name="Cheng H."/>
            <person name="Wu Y.-H."/>
            <person name="Guo L.-L."/>
            <person name="Xu X.-W."/>
        </authorList>
    </citation>
    <scope>NUCLEOTIDE SEQUENCE [LARGE SCALE GENOMIC DNA]</scope>
    <source>
        <strain evidence="3 4">KCTC 22173</strain>
    </source>
</reference>
<keyword evidence="1" id="KW-0812">Transmembrane</keyword>
<evidence type="ECO:0000313" key="3">
    <source>
        <dbReference type="EMBL" id="RIV30789.1"/>
    </source>
</evidence>
<feature type="transmembrane region" description="Helical" evidence="1">
    <location>
        <begin position="12"/>
        <end position="30"/>
    </location>
</feature>
<evidence type="ECO:0000259" key="2">
    <source>
        <dbReference type="Pfam" id="PF07693"/>
    </source>
</evidence>
<dbReference type="AlphaFoldDB" id="A0A3A1N6B8"/>
<dbReference type="InterPro" id="IPR011646">
    <property type="entry name" value="KAP_P-loop"/>
</dbReference>